<dbReference type="EMBL" id="NBZD01000001">
    <property type="protein sequence ID" value="PNH19489.1"/>
    <property type="molecule type" value="Genomic_DNA"/>
</dbReference>
<evidence type="ECO:0000259" key="2">
    <source>
        <dbReference type="Pfam" id="PF00149"/>
    </source>
</evidence>
<dbReference type="PANTHER" id="PTHR31302:SF0">
    <property type="entry name" value="TRANSMEMBRANE PROTEIN WITH METALLOPHOSPHOESTERASE DOMAIN"/>
    <property type="match status" value="1"/>
</dbReference>
<dbReference type="AlphaFoldDB" id="A0A2J8B3Z2"/>
<comment type="caution">
    <text evidence="3">The sequence shown here is derived from an EMBL/GenBank/DDBJ whole genome shotgun (WGS) entry which is preliminary data.</text>
</comment>
<evidence type="ECO:0000313" key="3">
    <source>
        <dbReference type="EMBL" id="PNH19489.1"/>
    </source>
</evidence>
<dbReference type="InterPro" id="IPR051158">
    <property type="entry name" value="Metallophosphoesterase_sf"/>
</dbReference>
<protein>
    <recommendedName>
        <fullName evidence="2">Calcineurin-like phosphoesterase domain-containing protein</fullName>
    </recommendedName>
</protein>
<feature type="domain" description="Calcineurin-like phosphoesterase" evidence="2">
    <location>
        <begin position="92"/>
        <end position="280"/>
    </location>
</feature>
<gene>
    <name evidence="3" type="ORF">B7R76_00970</name>
</gene>
<dbReference type="GO" id="GO:0016787">
    <property type="term" value="F:hydrolase activity"/>
    <property type="evidence" value="ECO:0007669"/>
    <property type="project" value="InterPro"/>
</dbReference>
<proteinExistence type="predicted"/>
<accession>A0A2J8B3Z2</accession>
<dbReference type="PANTHER" id="PTHR31302">
    <property type="entry name" value="TRANSMEMBRANE PROTEIN WITH METALLOPHOSPHOESTERASE DOMAIN-RELATED"/>
    <property type="match status" value="1"/>
</dbReference>
<dbReference type="SUPFAM" id="SSF56300">
    <property type="entry name" value="Metallo-dependent phosphatases"/>
    <property type="match status" value="1"/>
</dbReference>
<dbReference type="Proteomes" id="UP000236394">
    <property type="component" value="Unassembled WGS sequence"/>
</dbReference>
<keyword evidence="1" id="KW-0812">Transmembrane</keyword>
<dbReference type="InterPro" id="IPR004843">
    <property type="entry name" value="Calcineurin-like_PHP"/>
</dbReference>
<evidence type="ECO:0000256" key="1">
    <source>
        <dbReference type="SAM" id="Phobius"/>
    </source>
</evidence>
<organism evidence="3 4">
    <name type="scientific">Mageeibacillus indolicus</name>
    <dbReference type="NCBI Taxonomy" id="884684"/>
    <lineage>
        <taxon>Bacteria</taxon>
        <taxon>Bacillati</taxon>
        <taxon>Bacillota</taxon>
        <taxon>Clostridia</taxon>
        <taxon>Eubacteriales</taxon>
        <taxon>Oscillospiraceae</taxon>
        <taxon>Mageeibacillus</taxon>
    </lineage>
</organism>
<keyword evidence="1" id="KW-0472">Membrane</keyword>
<keyword evidence="1" id="KW-1133">Transmembrane helix</keyword>
<dbReference type="InterPro" id="IPR029052">
    <property type="entry name" value="Metallo-depent_PP-like"/>
</dbReference>
<sequence length="365" mass="40355">MYHYQKSNIYYTGKTPMPYLEILIVGAVLSAGLTLLWLNVEPRRLEIDCFNLSDLTKLSRKTIFNVAAAPERTIKTSNSANASDCIRLRPTLRIAFFSDWHAGYMLVPQQKITAAATLLAQEADLCVFAGDLANSARFYADGLADLALISKIMQRYDVPCLAVRGNHDAGLTAADFAAAGFRLLCNDSLAFSLTDGHPFLIFGADDYRLSHGTALNFALTSNPSFIADLPIHSGHSGHSAKETSNVIDNNVTTLLIAHNPDSILAMTEPPNYMIAGHFHGGQIYMPWHLEFKLLRHEVLGRHGLIRGVHIWQKSKLFISRGVGCVCLPWRFLSRPEFSLLEINLPAELTPEAKASMTKLTMPVKD</sequence>
<feature type="transmembrane region" description="Helical" evidence="1">
    <location>
        <begin position="20"/>
        <end position="40"/>
    </location>
</feature>
<dbReference type="Pfam" id="PF00149">
    <property type="entry name" value="Metallophos"/>
    <property type="match status" value="1"/>
</dbReference>
<evidence type="ECO:0000313" key="4">
    <source>
        <dbReference type="Proteomes" id="UP000236394"/>
    </source>
</evidence>
<reference evidence="4" key="1">
    <citation type="submission" date="2017-04" db="EMBL/GenBank/DDBJ databases">
        <authorList>
            <person name="Bumgarner R.E."/>
            <person name="Fredricks D.N."/>
            <person name="Srinivasan S."/>
        </authorList>
    </citation>
    <scope>NUCLEOTIDE SEQUENCE [LARGE SCALE GENOMIC DNA]</scope>
    <source>
        <strain evidence="4">KA00405</strain>
    </source>
</reference>
<name>A0A2J8B3Z2_9FIRM</name>
<dbReference type="Gene3D" id="3.60.21.10">
    <property type="match status" value="1"/>
</dbReference>